<protein>
    <submittedName>
        <fullName evidence="1">Uncharacterized protein</fullName>
    </submittedName>
</protein>
<gene>
    <name evidence="1" type="ORF">LCGC14_2086580</name>
</gene>
<dbReference type="EMBL" id="LAZR01025325">
    <property type="protein sequence ID" value="KKL72271.1"/>
    <property type="molecule type" value="Genomic_DNA"/>
</dbReference>
<reference evidence="1" key="1">
    <citation type="journal article" date="2015" name="Nature">
        <title>Complex archaea that bridge the gap between prokaryotes and eukaryotes.</title>
        <authorList>
            <person name="Spang A."/>
            <person name="Saw J.H."/>
            <person name="Jorgensen S.L."/>
            <person name="Zaremba-Niedzwiedzka K."/>
            <person name="Martijn J."/>
            <person name="Lind A.E."/>
            <person name="van Eijk R."/>
            <person name="Schleper C."/>
            <person name="Guy L."/>
            <person name="Ettema T.J."/>
        </authorList>
    </citation>
    <scope>NUCLEOTIDE SEQUENCE</scope>
</reference>
<organism evidence="1">
    <name type="scientific">marine sediment metagenome</name>
    <dbReference type="NCBI Taxonomy" id="412755"/>
    <lineage>
        <taxon>unclassified sequences</taxon>
        <taxon>metagenomes</taxon>
        <taxon>ecological metagenomes</taxon>
    </lineage>
</organism>
<name>A0A0F9F1G0_9ZZZZ</name>
<dbReference type="AlphaFoldDB" id="A0A0F9F1G0"/>
<comment type="caution">
    <text evidence="1">The sequence shown here is derived from an EMBL/GenBank/DDBJ whole genome shotgun (WGS) entry which is preliminary data.</text>
</comment>
<evidence type="ECO:0000313" key="1">
    <source>
        <dbReference type="EMBL" id="KKL72271.1"/>
    </source>
</evidence>
<sequence>MADNLTAGNPRAHAVRVYYFGTSTIYEGMPVCYDNSTTNWFGGSVADTGEITASTTTAEGSQNEGKYIRVENPNADNNSMFAGVVKRGGWVGTIGPSALDIYIPNGAVVPVRTDQNCLIDQTVLAINTGEQELGVPLRADSRPVAIARETIDRGTAGLVLAELNPHRFIYQDNGGTALSIDDSDTTADVVVNRIRVKSLQTGGQFTALSIKAESAAGAGTVNQRGLALRAVGILSATPAGQVHGTNLDLEITGGTITEPVSACLIKLYESGATVSSSNIFSVLTLQNQVTEAPAANSHCWMYLEENGSQDVDHFIITKNQGELGDIACGVSGTISFDSSDRMIQVRFTGSSQTYYIPLVKDNA</sequence>
<accession>A0A0F9F1G0</accession>
<proteinExistence type="predicted"/>